<dbReference type="AlphaFoldDB" id="M7BHK0"/>
<organism evidence="1 2">
    <name type="scientific">Chelonia mydas</name>
    <name type="common">Green sea-turtle</name>
    <name type="synonym">Chelonia agassizi</name>
    <dbReference type="NCBI Taxonomy" id="8469"/>
    <lineage>
        <taxon>Eukaryota</taxon>
        <taxon>Metazoa</taxon>
        <taxon>Chordata</taxon>
        <taxon>Craniata</taxon>
        <taxon>Vertebrata</taxon>
        <taxon>Euteleostomi</taxon>
        <taxon>Archelosauria</taxon>
        <taxon>Testudinata</taxon>
        <taxon>Testudines</taxon>
        <taxon>Cryptodira</taxon>
        <taxon>Durocryptodira</taxon>
        <taxon>Americhelydia</taxon>
        <taxon>Chelonioidea</taxon>
        <taxon>Cheloniidae</taxon>
        <taxon>Chelonia</taxon>
    </lineage>
</organism>
<protein>
    <submittedName>
        <fullName evidence="1">Uncharacterized protein</fullName>
    </submittedName>
</protein>
<dbReference type="Proteomes" id="UP000031443">
    <property type="component" value="Unassembled WGS sequence"/>
</dbReference>
<evidence type="ECO:0000313" key="1">
    <source>
        <dbReference type="EMBL" id="EMP37356.1"/>
    </source>
</evidence>
<keyword evidence="2" id="KW-1185">Reference proteome</keyword>
<accession>M7BHK0</accession>
<reference evidence="2" key="1">
    <citation type="journal article" date="2013" name="Nat. Genet.">
        <title>The draft genomes of soft-shell turtle and green sea turtle yield insights into the development and evolution of the turtle-specific body plan.</title>
        <authorList>
            <person name="Wang Z."/>
            <person name="Pascual-Anaya J."/>
            <person name="Zadissa A."/>
            <person name="Li W."/>
            <person name="Niimura Y."/>
            <person name="Huang Z."/>
            <person name="Li C."/>
            <person name="White S."/>
            <person name="Xiong Z."/>
            <person name="Fang D."/>
            <person name="Wang B."/>
            <person name="Ming Y."/>
            <person name="Chen Y."/>
            <person name="Zheng Y."/>
            <person name="Kuraku S."/>
            <person name="Pignatelli M."/>
            <person name="Herrero J."/>
            <person name="Beal K."/>
            <person name="Nozawa M."/>
            <person name="Li Q."/>
            <person name="Wang J."/>
            <person name="Zhang H."/>
            <person name="Yu L."/>
            <person name="Shigenobu S."/>
            <person name="Wang J."/>
            <person name="Liu J."/>
            <person name="Flicek P."/>
            <person name="Searle S."/>
            <person name="Wang J."/>
            <person name="Kuratani S."/>
            <person name="Yin Y."/>
            <person name="Aken B."/>
            <person name="Zhang G."/>
            <person name="Irie N."/>
        </authorList>
    </citation>
    <scope>NUCLEOTIDE SEQUENCE [LARGE SCALE GENOMIC DNA]</scope>
</reference>
<evidence type="ECO:0000313" key="2">
    <source>
        <dbReference type="Proteomes" id="UP000031443"/>
    </source>
</evidence>
<dbReference type="EMBL" id="KB522361">
    <property type="protein sequence ID" value="EMP37356.1"/>
    <property type="molecule type" value="Genomic_DNA"/>
</dbReference>
<name>M7BHK0_CHEMY</name>
<gene>
    <name evidence="1" type="ORF">UY3_05440</name>
</gene>
<proteinExistence type="predicted"/>
<sequence>MTGGTVAGPSAASPAGAQRLDLAKVIMAAEESSVPPLLVSPPEEAPEEALPIPLPPVPLVSTEVTTASFAAEGDLVVVGRKFTSIFEEIEALGLTPAIQGEDGPLLEILSLGSDCVQPPPPLPSLSSQATVPAGIFEAPLSSSSRNMHPV</sequence>